<sequence>MNNVLGLAKRLDFDDPWPVLVAVVRAMALEDATELHREVWALLYVKRPGRRTIDIPLSAEIFVEEWLVSAGWSLEDLDPDRVMELRRVEVADPEETNPHNKTP</sequence>
<protein>
    <submittedName>
        <fullName evidence="1">Uncharacterized protein</fullName>
    </submittedName>
</protein>
<dbReference type="Proteomes" id="UP000386847">
    <property type="component" value="Chromosome"/>
</dbReference>
<dbReference type="KEGG" id="rain:Rai3103_00620"/>
<accession>A0A5Q2FAP5</accession>
<organism evidence="1 2">
    <name type="scientific">Raineyella fluvialis</name>
    <dbReference type="NCBI Taxonomy" id="2662261"/>
    <lineage>
        <taxon>Bacteria</taxon>
        <taxon>Bacillati</taxon>
        <taxon>Actinomycetota</taxon>
        <taxon>Actinomycetes</taxon>
        <taxon>Propionibacteriales</taxon>
        <taxon>Propionibacteriaceae</taxon>
        <taxon>Raineyella</taxon>
    </lineage>
</organism>
<reference evidence="1 2" key="1">
    <citation type="submission" date="2019-10" db="EMBL/GenBank/DDBJ databases">
        <title>Genomic analysis of Raineyella sp. CBA3103.</title>
        <authorList>
            <person name="Roh S.W."/>
        </authorList>
    </citation>
    <scope>NUCLEOTIDE SEQUENCE [LARGE SCALE GENOMIC DNA]</scope>
    <source>
        <strain evidence="1 2">CBA3103</strain>
    </source>
</reference>
<dbReference type="EMBL" id="CP045725">
    <property type="protein sequence ID" value="QGF22434.1"/>
    <property type="molecule type" value="Genomic_DNA"/>
</dbReference>
<keyword evidence="2" id="KW-1185">Reference proteome</keyword>
<name>A0A5Q2FAP5_9ACTN</name>
<dbReference type="RefSeq" id="WP_153570944.1">
    <property type="nucleotide sequence ID" value="NZ_CP045725.1"/>
</dbReference>
<evidence type="ECO:0000313" key="1">
    <source>
        <dbReference type="EMBL" id="QGF22434.1"/>
    </source>
</evidence>
<dbReference type="AlphaFoldDB" id="A0A5Q2FAP5"/>
<evidence type="ECO:0000313" key="2">
    <source>
        <dbReference type="Proteomes" id="UP000386847"/>
    </source>
</evidence>
<gene>
    <name evidence="1" type="ORF">Rai3103_00620</name>
</gene>
<proteinExistence type="predicted"/>